<organism evidence="1 2">
    <name type="scientific">Metapseudomonas otitidis</name>
    <dbReference type="NCBI Taxonomy" id="319939"/>
    <lineage>
        <taxon>Bacteria</taxon>
        <taxon>Pseudomonadati</taxon>
        <taxon>Pseudomonadota</taxon>
        <taxon>Gammaproteobacteria</taxon>
        <taxon>Pseudomonadales</taxon>
        <taxon>Pseudomonadaceae</taxon>
        <taxon>Metapseudomonas</taxon>
    </lineage>
</organism>
<evidence type="ECO:0000313" key="1">
    <source>
        <dbReference type="EMBL" id="BCA30929.1"/>
    </source>
</evidence>
<dbReference type="KEGG" id="poj:PtoMrB4_49060"/>
<name>A0A679GTY7_9GAMM</name>
<dbReference type="GeneID" id="57400135"/>
<dbReference type="EMBL" id="AP022642">
    <property type="protein sequence ID" value="BCA30929.1"/>
    <property type="molecule type" value="Genomic_DNA"/>
</dbReference>
<dbReference type="AlphaFoldDB" id="A0A679GTY7"/>
<evidence type="ECO:0008006" key="3">
    <source>
        <dbReference type="Google" id="ProtNLM"/>
    </source>
</evidence>
<dbReference type="Proteomes" id="UP000501237">
    <property type="component" value="Chromosome"/>
</dbReference>
<dbReference type="RefSeq" id="WP_172434717.1">
    <property type="nucleotide sequence ID" value="NZ_AP022642.1"/>
</dbReference>
<sequence>MAEQLDFLVDRHDLTRCQCQASPLTEALAPGQVRLRLDHFAFTANNVTYAAMGESLHYWRFFPAAEGWGKVPVWGFAEVEASACDGIAVGERVYGYFPMSSHLVVEPAQVREGGFLDGAEHRRPLPVIYNQYLRCARDPLYATGSEALQMLLRPLFTTSFLLDDFLADNQLFGARRVVLTSASSKTAIGLAELLHRQREARGGYEVVGLTSAGNRAFVEGLGCYDRVIGYDEVADLGAEAPTLTVDFAGNGELLGHLHRLLGEQLRYSCLVGAAHWDQRGGLPRELPGPRPTLFFAPSQAEKRLKEWGGPGFQARLADCWTQFLTFAGHWLQVQEGSGAEAVEQVYRDVLAGHADPRIGHVLALPAR</sequence>
<evidence type="ECO:0000313" key="2">
    <source>
        <dbReference type="Proteomes" id="UP000501237"/>
    </source>
</evidence>
<dbReference type="InterPro" id="IPR021276">
    <property type="entry name" value="DUF2855"/>
</dbReference>
<dbReference type="Pfam" id="PF11017">
    <property type="entry name" value="DUF2855"/>
    <property type="match status" value="1"/>
</dbReference>
<gene>
    <name evidence="1" type="ORF">PtoMrB4_49060</name>
</gene>
<accession>A0A679GTY7</accession>
<reference evidence="1 2" key="1">
    <citation type="journal article" date="2020" name="Microbiol. Resour. Announc.">
        <title>Complete genome sequence of Pseudomonas otitidis strain MrB4, isolated from Lake Biwa in Japan.</title>
        <authorList>
            <person name="Miyazaki K."/>
            <person name="Hase E."/>
            <person name="Maruya T."/>
        </authorList>
    </citation>
    <scope>NUCLEOTIDE SEQUENCE [LARGE SCALE GENOMIC DNA]</scope>
    <source>
        <strain evidence="1 2">MrB4</strain>
    </source>
</reference>
<protein>
    <recommendedName>
        <fullName evidence="3">DUF2855 domain-containing protein</fullName>
    </recommendedName>
</protein>
<proteinExistence type="predicted"/>